<organism evidence="2 3">
    <name type="scientific">Penicillium hordei</name>
    <dbReference type="NCBI Taxonomy" id="40994"/>
    <lineage>
        <taxon>Eukaryota</taxon>
        <taxon>Fungi</taxon>
        <taxon>Dikarya</taxon>
        <taxon>Ascomycota</taxon>
        <taxon>Pezizomycotina</taxon>
        <taxon>Eurotiomycetes</taxon>
        <taxon>Eurotiomycetidae</taxon>
        <taxon>Eurotiales</taxon>
        <taxon>Aspergillaceae</taxon>
        <taxon>Penicillium</taxon>
    </lineage>
</organism>
<evidence type="ECO:0000256" key="1">
    <source>
        <dbReference type="SAM" id="MobiDB-lite"/>
    </source>
</evidence>
<protein>
    <submittedName>
        <fullName evidence="2">Uncharacterized protein</fullName>
    </submittedName>
</protein>
<dbReference type="EMBL" id="JAQJAE010000006">
    <property type="protein sequence ID" value="KAJ5588685.1"/>
    <property type="molecule type" value="Genomic_DNA"/>
</dbReference>
<dbReference type="RefSeq" id="XP_056747704.1">
    <property type="nucleotide sequence ID" value="XM_056902417.1"/>
</dbReference>
<reference evidence="2" key="1">
    <citation type="journal article" date="2023" name="IMA Fungus">
        <title>Comparative genomic study of the Penicillium genus elucidates a diverse pangenome and 15 lateral gene transfer events.</title>
        <authorList>
            <person name="Petersen C."/>
            <person name="Sorensen T."/>
            <person name="Nielsen M.R."/>
            <person name="Sondergaard T.E."/>
            <person name="Sorensen J.L."/>
            <person name="Fitzpatrick D.A."/>
            <person name="Frisvad J.C."/>
            <person name="Nielsen K.L."/>
        </authorList>
    </citation>
    <scope>NUCLEOTIDE SEQUENCE</scope>
    <source>
        <strain evidence="2">IBT 12815</strain>
    </source>
</reference>
<comment type="caution">
    <text evidence="2">The sequence shown here is derived from an EMBL/GenBank/DDBJ whole genome shotgun (WGS) entry which is preliminary data.</text>
</comment>
<sequence length="108" mass="11473">MGKEEEGRTVSPGPDGGFYNLLRGVFCPADAPLLAEASVMARIAKASKEPLDHSGHIDSHPSLCTPNPRAPSARRQPSTRVSALPWRRGANPVSIYAPLPGLTFEAKA</sequence>
<evidence type="ECO:0000313" key="3">
    <source>
        <dbReference type="Proteomes" id="UP001213799"/>
    </source>
</evidence>
<keyword evidence="3" id="KW-1185">Reference proteome</keyword>
<accession>A0AAD6DMA4</accession>
<gene>
    <name evidence="2" type="ORF">N7537_011363</name>
</gene>
<dbReference type="GeneID" id="81592659"/>
<feature type="region of interest" description="Disordered" evidence="1">
    <location>
        <begin position="48"/>
        <end position="84"/>
    </location>
</feature>
<dbReference type="AlphaFoldDB" id="A0AAD6DMA4"/>
<dbReference type="Proteomes" id="UP001213799">
    <property type="component" value="Unassembled WGS sequence"/>
</dbReference>
<reference evidence="2" key="2">
    <citation type="submission" date="2023-01" db="EMBL/GenBank/DDBJ databases">
        <authorList>
            <person name="Petersen C."/>
        </authorList>
    </citation>
    <scope>NUCLEOTIDE SEQUENCE</scope>
    <source>
        <strain evidence="2">IBT 12815</strain>
    </source>
</reference>
<evidence type="ECO:0000313" key="2">
    <source>
        <dbReference type="EMBL" id="KAJ5588685.1"/>
    </source>
</evidence>
<feature type="compositionally biased region" description="Basic and acidic residues" evidence="1">
    <location>
        <begin position="48"/>
        <end position="59"/>
    </location>
</feature>
<proteinExistence type="predicted"/>
<name>A0AAD6DMA4_9EURO</name>